<dbReference type="PATRIC" id="fig|129848.4.peg.1339"/>
<evidence type="ECO:0000256" key="1">
    <source>
        <dbReference type="ARBA" id="ARBA00022722"/>
    </source>
</evidence>
<dbReference type="GO" id="GO:0046872">
    <property type="term" value="F:metal ion binding"/>
    <property type="evidence" value="ECO:0007669"/>
    <property type="project" value="UniProtKB-KW"/>
</dbReference>
<keyword evidence="12" id="KW-1185">Reference proteome</keyword>
<accession>A0A1D3L2U6</accession>
<evidence type="ECO:0000256" key="2">
    <source>
        <dbReference type="ARBA" id="ARBA00022723"/>
    </source>
</evidence>
<reference evidence="11 12" key="1">
    <citation type="submission" date="2016-08" db="EMBL/GenBank/DDBJ databases">
        <authorList>
            <person name="Seilhamer J.J."/>
        </authorList>
    </citation>
    <scope>NUCLEOTIDE SEQUENCE [LARGE SCALE GENOMIC DNA]</scope>
    <source>
        <strain evidence="11">Buetzberg</strain>
    </source>
</reference>
<evidence type="ECO:0000256" key="3">
    <source>
        <dbReference type="ARBA" id="ARBA00022801"/>
    </source>
</evidence>
<dbReference type="PANTHER" id="PTHR37168">
    <property type="entry name" value="CRISPR-ASSOCIATED EXONUCLEASE CAS4"/>
    <property type="match status" value="1"/>
</dbReference>
<dbReference type="EC" id="3.1.12.1" evidence="9"/>
<evidence type="ECO:0000259" key="10">
    <source>
        <dbReference type="Pfam" id="PF01930"/>
    </source>
</evidence>
<dbReference type="InterPro" id="IPR011604">
    <property type="entry name" value="PDDEXK-like_dom_sf"/>
</dbReference>
<keyword evidence="8 9" id="KW-0464">Manganese</keyword>
<dbReference type="KEGG" id="mcub:MCBB_1317"/>
<feature type="domain" description="DUF83" evidence="10">
    <location>
        <begin position="13"/>
        <end position="171"/>
    </location>
</feature>
<keyword evidence="5 9" id="KW-0408">Iron</keyword>
<dbReference type="GO" id="GO:0051536">
    <property type="term" value="F:iron-sulfur cluster binding"/>
    <property type="evidence" value="ECO:0007669"/>
    <property type="project" value="UniProtKB-KW"/>
</dbReference>
<keyword evidence="6 9" id="KW-0411">Iron-sulfur</keyword>
<dbReference type="RefSeq" id="WP_071908025.1">
    <property type="nucleotide sequence ID" value="NZ_LT607756.1"/>
</dbReference>
<dbReference type="PANTHER" id="PTHR37168:SF1">
    <property type="entry name" value="CRISPR-ASSOCIATED EXONUCLEASE CAS4"/>
    <property type="match status" value="1"/>
</dbReference>
<dbReference type="AlphaFoldDB" id="A0A1D3L2U6"/>
<dbReference type="STRING" id="118062.MCBB_1317"/>
<gene>
    <name evidence="11" type="primary">cas4</name>
    <name evidence="11" type="ORF">MCBB_1317</name>
</gene>
<keyword evidence="2 9" id="KW-0479">Metal-binding</keyword>
<dbReference type="InterPro" id="IPR013343">
    <property type="entry name" value="CRISPR-assoc_prot_Cas4"/>
</dbReference>
<dbReference type="Gene3D" id="3.90.320.10">
    <property type="match status" value="1"/>
</dbReference>
<evidence type="ECO:0000256" key="9">
    <source>
        <dbReference type="RuleBase" id="RU365022"/>
    </source>
</evidence>
<dbReference type="Proteomes" id="UP000094707">
    <property type="component" value="Chromosome I"/>
</dbReference>
<dbReference type="NCBIfam" id="TIGR00372">
    <property type="entry name" value="cas4"/>
    <property type="match status" value="1"/>
</dbReference>
<comment type="cofactor">
    <cofactor evidence="9">
        <name>iron-sulfur cluster</name>
        <dbReference type="ChEBI" id="CHEBI:30408"/>
    </cofactor>
</comment>
<evidence type="ECO:0000256" key="7">
    <source>
        <dbReference type="ARBA" id="ARBA00023118"/>
    </source>
</evidence>
<sequence>MLPNSEKHLQVRGTEINYYFICRTKLWLFSHNIQMEQESESVSMGKQLHKKSYGREKKDFTIDNLISVDFIRRGEALELHEVKKSSKMEDAHRYQLLYYMYYLKKEKGIQNIVGFIDYPKLRKKEKVELTESGEKYLEGIIEGIGQIIHGTIPKPEKKKICRKCAYYEFCWV</sequence>
<keyword evidence="7 9" id="KW-0051">Antiviral defense</keyword>
<evidence type="ECO:0000313" key="11">
    <source>
        <dbReference type="EMBL" id="SCG85875.1"/>
    </source>
</evidence>
<dbReference type="GeneID" id="30412159"/>
<comment type="similarity">
    <text evidence="9">Belongs to the CRISPR-associated exonuclease Cas4 family.</text>
</comment>
<evidence type="ECO:0000256" key="5">
    <source>
        <dbReference type="ARBA" id="ARBA00023004"/>
    </source>
</evidence>
<comment type="cofactor">
    <cofactor evidence="9">
        <name>Mg(2+)</name>
        <dbReference type="ChEBI" id="CHEBI:18420"/>
    </cofactor>
    <cofactor evidence="9">
        <name>Mn(2+)</name>
        <dbReference type="ChEBI" id="CHEBI:29035"/>
    </cofactor>
    <text evidence="9">Mg(2+) or Mn(2+) required for ssDNA cleavage activity.</text>
</comment>
<organism evidence="11 12">
    <name type="scientific">Methanobacterium congolense</name>
    <dbReference type="NCBI Taxonomy" id="118062"/>
    <lineage>
        <taxon>Archaea</taxon>
        <taxon>Methanobacteriati</taxon>
        <taxon>Methanobacteriota</taxon>
        <taxon>Methanomada group</taxon>
        <taxon>Methanobacteria</taxon>
        <taxon>Methanobacteriales</taxon>
        <taxon>Methanobacteriaceae</taxon>
        <taxon>Methanobacterium</taxon>
    </lineage>
</organism>
<proteinExistence type="inferred from homology"/>
<evidence type="ECO:0000256" key="6">
    <source>
        <dbReference type="ARBA" id="ARBA00023014"/>
    </source>
</evidence>
<keyword evidence="4 9" id="KW-0269">Exonuclease</keyword>
<name>A0A1D3L2U6_9EURY</name>
<dbReference type="EMBL" id="LT607756">
    <property type="protein sequence ID" value="SCG85875.1"/>
    <property type="molecule type" value="Genomic_DNA"/>
</dbReference>
<protein>
    <recommendedName>
        <fullName evidence="9">CRISPR-associated exonuclease Cas4</fullName>
        <ecNumber evidence="9">3.1.12.1</ecNumber>
    </recommendedName>
</protein>
<evidence type="ECO:0000313" key="12">
    <source>
        <dbReference type="Proteomes" id="UP000094707"/>
    </source>
</evidence>
<keyword evidence="1 9" id="KW-0540">Nuclease</keyword>
<dbReference type="Pfam" id="PF01930">
    <property type="entry name" value="Cas_Cas4"/>
    <property type="match status" value="1"/>
</dbReference>
<keyword evidence="3 9" id="KW-0378">Hydrolase</keyword>
<comment type="function">
    <text evidence="9">CRISPR (clustered regularly interspaced short palindromic repeat) is an adaptive immune system that provides protection against mobile genetic elements (viruses, transposable elements and conjugative plasmids). CRISPR clusters contain sequences complementary to antecedent mobile elements and target invading nucleic acids. CRISPR clusters are transcribed and processed into CRISPR RNA (crRNA).</text>
</comment>
<evidence type="ECO:0000256" key="8">
    <source>
        <dbReference type="ARBA" id="ARBA00023211"/>
    </source>
</evidence>
<dbReference type="GO" id="GO:0051607">
    <property type="term" value="P:defense response to virus"/>
    <property type="evidence" value="ECO:0007669"/>
    <property type="project" value="UniProtKB-KW"/>
</dbReference>
<dbReference type="GO" id="GO:0004527">
    <property type="term" value="F:exonuclease activity"/>
    <property type="evidence" value="ECO:0007669"/>
    <property type="project" value="UniProtKB-KW"/>
</dbReference>
<dbReference type="InterPro" id="IPR022765">
    <property type="entry name" value="Dna2/Cas4_DUF83"/>
</dbReference>
<dbReference type="OrthoDB" id="42881at2157"/>
<evidence type="ECO:0000256" key="4">
    <source>
        <dbReference type="ARBA" id="ARBA00022839"/>
    </source>
</evidence>